<keyword evidence="1" id="KW-0812">Transmembrane</keyword>
<protein>
    <submittedName>
        <fullName evidence="2">Uncharacterized protein</fullName>
    </submittedName>
</protein>
<keyword evidence="1" id="KW-1133">Transmembrane helix</keyword>
<sequence>MKDFLMMWLFGTVLSLIAIAIAVFICVVIWIIVSELGIWTCFIIVPVIFGLMLAVTEL</sequence>
<dbReference type="Proteomes" id="UP000251251">
    <property type="component" value="Segment"/>
</dbReference>
<keyword evidence="1" id="KW-0472">Membrane</keyword>
<accession>A0A2Z2GLL2</accession>
<evidence type="ECO:0000256" key="1">
    <source>
        <dbReference type="SAM" id="Phobius"/>
    </source>
</evidence>
<reference evidence="2" key="1">
    <citation type="submission" date="2017-04" db="EMBL/GenBank/DDBJ databases">
        <title>Genome sequence and comparative analysis of three virulent Lactococcus garvieae phages, novel phages with genome architecture linking the 936 group phages of Lactococcus lactis.</title>
        <authorList>
            <person name="Hoai T.D."/>
            <person name="Nishiki I."/>
            <person name="Yoshida T."/>
            <person name="Nakai T."/>
        </authorList>
    </citation>
    <scope>NUCLEOTIDE SEQUENCE [LARGE SCALE GENOMIC DNA]</scope>
</reference>
<organism evidence="2 3">
    <name type="scientific">Lactococcus phage PLgW-1</name>
    <dbReference type="NCBI Taxonomy" id="1983536"/>
    <lineage>
        <taxon>Viruses</taxon>
        <taxon>Duplodnaviria</taxon>
        <taxon>Heunggongvirae</taxon>
        <taxon>Uroviricota</taxon>
        <taxon>Caudoviricetes</taxon>
        <taxon>Uwajimavirus</taxon>
        <taxon>Uwajimavirus PLgW1</taxon>
    </lineage>
</organism>
<feature type="transmembrane region" description="Helical" evidence="1">
    <location>
        <begin position="37"/>
        <end position="55"/>
    </location>
</feature>
<proteinExistence type="predicted"/>
<name>A0A2Z2GLL2_9CAUD</name>
<evidence type="ECO:0000313" key="2">
    <source>
        <dbReference type="EMBL" id="ARQ94858.1"/>
    </source>
</evidence>
<evidence type="ECO:0000313" key="3">
    <source>
        <dbReference type="Proteomes" id="UP000251251"/>
    </source>
</evidence>
<dbReference type="EMBL" id="KY888143">
    <property type="protein sequence ID" value="ARQ94858.1"/>
    <property type="molecule type" value="Genomic_DNA"/>
</dbReference>
<gene>
    <name evidence="2" type="ORF">PLgW1_47</name>
</gene>
<keyword evidence="3" id="KW-1185">Reference proteome</keyword>
<feature type="transmembrane region" description="Helical" evidence="1">
    <location>
        <begin position="7"/>
        <end position="31"/>
    </location>
</feature>